<dbReference type="EMBL" id="FXTI01000006">
    <property type="protein sequence ID" value="SMO73632.1"/>
    <property type="molecule type" value="Genomic_DNA"/>
</dbReference>
<evidence type="ECO:0000313" key="2">
    <source>
        <dbReference type="Proteomes" id="UP000315636"/>
    </source>
</evidence>
<dbReference type="GO" id="GO:0016787">
    <property type="term" value="F:hydrolase activity"/>
    <property type="evidence" value="ECO:0007669"/>
    <property type="project" value="UniProtKB-KW"/>
</dbReference>
<gene>
    <name evidence="1" type="ORF">SAMN06264849_106183</name>
</gene>
<dbReference type="PANTHER" id="PTHR35336:SF5">
    <property type="entry name" value="ADENOSYLCOBINAMIDE AMIDOHYDROLASE"/>
    <property type="match status" value="1"/>
</dbReference>
<dbReference type="Pfam" id="PF01955">
    <property type="entry name" value="CbiZ"/>
    <property type="match status" value="1"/>
</dbReference>
<sequence length="242" mass="25778">MNKVKLFSRTLRLLRNKDFILHIGSEYLCLKFPRPLQVLSSSFFGGGEWMADTIINRHVSKNYHKSDPALETEEWLTRCGYNPETTVAMMTAAKVEKAVIAEERSEEGGVAAIVTAGVSNAARAGIDGPVYRMDSDPGTINMILLIDGQVTSGSMVNAVITAVEAKVAALQDLGVTDAMGNQATGTTTDAVVIAATQEAKGGFLHTYAGTASPLGRLVGLTVYRALTGALRQSGSLKGETWP</sequence>
<dbReference type="PANTHER" id="PTHR35336">
    <property type="entry name" value="ADENOSYLCOBINAMIDE AMIDOHYDROLASE"/>
    <property type="match status" value="1"/>
</dbReference>
<name>A0A521DPT9_9BACL</name>
<dbReference type="Proteomes" id="UP000315636">
    <property type="component" value="Unassembled WGS sequence"/>
</dbReference>
<dbReference type="InterPro" id="IPR052209">
    <property type="entry name" value="CbiZ"/>
</dbReference>
<reference evidence="1 2" key="1">
    <citation type="submission" date="2017-05" db="EMBL/GenBank/DDBJ databases">
        <authorList>
            <person name="Varghese N."/>
            <person name="Submissions S."/>
        </authorList>
    </citation>
    <scope>NUCLEOTIDE SEQUENCE [LARGE SCALE GENOMIC DNA]</scope>
    <source>
        <strain evidence="1 2">DSM 45474</strain>
    </source>
</reference>
<dbReference type="InterPro" id="IPR002808">
    <property type="entry name" value="AdoCbi_amidolase"/>
</dbReference>
<keyword evidence="2" id="KW-1185">Reference proteome</keyword>
<dbReference type="AlphaFoldDB" id="A0A521DPT9"/>
<protein>
    <submittedName>
        <fullName evidence="1">Adenosylcobinamide amidohydrolase</fullName>
    </submittedName>
</protein>
<keyword evidence="1" id="KW-0378">Hydrolase</keyword>
<organism evidence="1 2">
    <name type="scientific">Melghirimyces algeriensis</name>
    <dbReference type="NCBI Taxonomy" id="910412"/>
    <lineage>
        <taxon>Bacteria</taxon>
        <taxon>Bacillati</taxon>
        <taxon>Bacillota</taxon>
        <taxon>Bacilli</taxon>
        <taxon>Bacillales</taxon>
        <taxon>Thermoactinomycetaceae</taxon>
        <taxon>Melghirimyces</taxon>
    </lineage>
</organism>
<accession>A0A521DPT9</accession>
<proteinExistence type="predicted"/>
<evidence type="ECO:0000313" key="1">
    <source>
        <dbReference type="EMBL" id="SMO73632.1"/>
    </source>
</evidence>